<dbReference type="AlphaFoldDB" id="A0A0B7BVP1"/>
<organism evidence="2">
    <name type="scientific">Arion vulgaris</name>
    <dbReference type="NCBI Taxonomy" id="1028688"/>
    <lineage>
        <taxon>Eukaryota</taxon>
        <taxon>Metazoa</taxon>
        <taxon>Spiralia</taxon>
        <taxon>Lophotrochozoa</taxon>
        <taxon>Mollusca</taxon>
        <taxon>Gastropoda</taxon>
        <taxon>Heterobranchia</taxon>
        <taxon>Euthyneura</taxon>
        <taxon>Panpulmonata</taxon>
        <taxon>Eupulmonata</taxon>
        <taxon>Stylommatophora</taxon>
        <taxon>Helicina</taxon>
        <taxon>Arionoidea</taxon>
        <taxon>Arionidae</taxon>
        <taxon>Arion</taxon>
    </lineage>
</organism>
<evidence type="ECO:0000313" key="2">
    <source>
        <dbReference type="EMBL" id="CEK97068.1"/>
    </source>
</evidence>
<feature type="non-terminal residue" evidence="2">
    <location>
        <position position="1"/>
    </location>
</feature>
<protein>
    <recommendedName>
        <fullName evidence="1">Dynein associated protein domain-containing protein</fullName>
    </recommendedName>
</protein>
<feature type="non-terminal residue" evidence="2">
    <location>
        <position position="114"/>
    </location>
</feature>
<name>A0A0B7BVP1_9EUPU</name>
<accession>A0A0B7BVP1</accession>
<reference evidence="2" key="1">
    <citation type="submission" date="2014-12" db="EMBL/GenBank/DDBJ databases">
        <title>Insight into the proteome of Arion vulgaris.</title>
        <authorList>
            <person name="Aradska J."/>
            <person name="Bulat T."/>
            <person name="Smidak R."/>
            <person name="Sarate P."/>
            <person name="Gangsoo J."/>
            <person name="Sialana F."/>
            <person name="Bilban M."/>
            <person name="Lubec G."/>
        </authorList>
    </citation>
    <scope>NUCLEOTIDE SEQUENCE</scope>
    <source>
        <tissue evidence="2">Skin</tissue>
    </source>
</reference>
<dbReference type="InterPro" id="IPR022157">
    <property type="entry name" value="Dynactin"/>
</dbReference>
<dbReference type="EMBL" id="HACG01050203">
    <property type="protein sequence ID" value="CEK97068.1"/>
    <property type="molecule type" value="Transcribed_RNA"/>
</dbReference>
<evidence type="ECO:0000259" key="1">
    <source>
        <dbReference type="Pfam" id="PF12455"/>
    </source>
</evidence>
<dbReference type="Pfam" id="PF12455">
    <property type="entry name" value="Dynactin"/>
    <property type="match status" value="1"/>
</dbReference>
<proteinExistence type="predicted"/>
<feature type="domain" description="Dynein associated protein" evidence="1">
    <location>
        <begin position="1"/>
        <end position="113"/>
    </location>
</feature>
<sequence length="114" mass="12812">QASVHIKMLLSFMPEMFMGRGGDHDAVCVLLMIPRIISKVELLASQVKDKFEISEKIERDHVLKSHKASQCSFANHLILLLSVLRGIMKQYESALSSCNPDLFLKIGTLLPEMT</sequence>
<gene>
    <name evidence="2" type="primary">ORF214537</name>
</gene>